<dbReference type="InterPro" id="IPR047196">
    <property type="entry name" value="YidC_ALB_C"/>
</dbReference>
<dbReference type="AlphaFoldDB" id="A0A0A8JZK2"/>
<dbReference type="Pfam" id="PF02096">
    <property type="entry name" value="60KD_IMP"/>
    <property type="match status" value="1"/>
</dbReference>
<keyword evidence="9 13" id="KW-0472">Membrane</keyword>
<feature type="transmembrane region" description="Helical" evidence="13">
    <location>
        <begin position="449"/>
        <end position="470"/>
    </location>
</feature>
<dbReference type="GO" id="GO:0015031">
    <property type="term" value="P:protein transport"/>
    <property type="evidence" value="ECO:0007669"/>
    <property type="project" value="UniProtKB-KW"/>
</dbReference>
<feature type="domain" description="Membrane insertase YidC/Oxa/ALB C-terminal" evidence="15">
    <location>
        <begin position="380"/>
        <end position="576"/>
    </location>
</feature>
<dbReference type="InterPro" id="IPR028053">
    <property type="entry name" value="Membr_insert_YidC_N"/>
</dbReference>
<keyword evidence="7 13" id="KW-0653">Protein transport</keyword>
<feature type="transmembrane region" description="Helical" evidence="13">
    <location>
        <begin position="372"/>
        <end position="399"/>
    </location>
</feature>
<feature type="domain" description="Membrane insertase YidC N-terminal" evidence="16">
    <location>
        <begin position="89"/>
        <end position="368"/>
    </location>
</feature>
<keyword evidence="8 13" id="KW-1133">Transmembrane helix</keyword>
<comment type="function">
    <text evidence="13">Required for the insertion and/or proper folding and/or complex formation of integral membrane proteins into the membrane. Involved in integration of membrane proteins that insert both dependently and independently of the Sec translocase complex, as well as at least some lipoproteins. Aids folding of multispanning membrane proteins.</text>
</comment>
<keyword evidence="18" id="KW-1185">Reference proteome</keyword>
<evidence type="ECO:0000256" key="2">
    <source>
        <dbReference type="ARBA" id="ARBA00010527"/>
    </source>
</evidence>
<feature type="transmembrane region" description="Helical" evidence="13">
    <location>
        <begin position="505"/>
        <end position="526"/>
    </location>
</feature>
<dbReference type="EMBL" id="AP014648">
    <property type="protein sequence ID" value="BAQ16243.1"/>
    <property type="molecule type" value="Genomic_DNA"/>
</dbReference>
<evidence type="ECO:0000256" key="3">
    <source>
        <dbReference type="ARBA" id="ARBA00015325"/>
    </source>
</evidence>
<dbReference type="RefSeq" id="WP_082025449.1">
    <property type="nucleotide sequence ID" value="NZ_AP014648.1"/>
</dbReference>
<keyword evidence="5 13" id="KW-1003">Cell membrane</keyword>
<evidence type="ECO:0000256" key="10">
    <source>
        <dbReference type="ARBA" id="ARBA00023186"/>
    </source>
</evidence>
<dbReference type="GO" id="GO:0051205">
    <property type="term" value="P:protein insertion into membrane"/>
    <property type="evidence" value="ECO:0007669"/>
    <property type="project" value="TreeGrafter"/>
</dbReference>
<evidence type="ECO:0000313" key="18">
    <source>
        <dbReference type="Proteomes" id="UP000031643"/>
    </source>
</evidence>
<evidence type="ECO:0000256" key="9">
    <source>
        <dbReference type="ARBA" id="ARBA00023136"/>
    </source>
</evidence>
<dbReference type="NCBIfam" id="TIGR03593">
    <property type="entry name" value="yidC_nterm"/>
    <property type="match status" value="1"/>
</dbReference>
<evidence type="ECO:0000256" key="4">
    <source>
        <dbReference type="ARBA" id="ARBA00022448"/>
    </source>
</evidence>
<dbReference type="PRINTS" id="PR00701">
    <property type="entry name" value="60KDINNERMP"/>
</dbReference>
<dbReference type="InterPro" id="IPR001708">
    <property type="entry name" value="YidC/ALB3/OXA1/COX18"/>
</dbReference>
<reference evidence="17 18" key="1">
    <citation type="submission" date="2014-09" db="EMBL/GenBank/DDBJ databases">
        <title>Genome sequencing of Methyloceanibacter caenitepidi Gela4.</title>
        <authorList>
            <person name="Takeuchi M."/>
            <person name="Susumu S."/>
            <person name="Kamagata Y."/>
            <person name="Oshima K."/>
            <person name="Hattori M."/>
            <person name="Iwasaki W."/>
        </authorList>
    </citation>
    <scope>NUCLEOTIDE SEQUENCE [LARGE SCALE GENOMIC DNA]</scope>
    <source>
        <strain evidence="17 18">Gela4</strain>
    </source>
</reference>
<dbReference type="InterPro" id="IPR038221">
    <property type="entry name" value="YidC_periplasmic_sf"/>
</dbReference>
<dbReference type="HAMAP" id="MF_01810">
    <property type="entry name" value="YidC_type1"/>
    <property type="match status" value="1"/>
</dbReference>
<evidence type="ECO:0000256" key="1">
    <source>
        <dbReference type="ARBA" id="ARBA00004429"/>
    </source>
</evidence>
<feature type="compositionally biased region" description="Acidic residues" evidence="14">
    <location>
        <begin position="633"/>
        <end position="643"/>
    </location>
</feature>
<comment type="subcellular location">
    <subcellularLocation>
        <location evidence="1">Cell inner membrane</location>
        <topology evidence="1">Multi-pass membrane protein</topology>
    </subcellularLocation>
    <subcellularLocation>
        <location evidence="13">Cell membrane</location>
        <topology evidence="13">Multi-pass membrane protein</topology>
    </subcellularLocation>
</comment>
<dbReference type="GO" id="GO:0005886">
    <property type="term" value="C:plasma membrane"/>
    <property type="evidence" value="ECO:0007669"/>
    <property type="project" value="UniProtKB-SubCell"/>
</dbReference>
<sequence length="688" mass="75388">MDENNRNFILAIVLSMTVLFAWQFFFVPTKPPKEQQAAQTGQTQTSGEATTPTSSAAGQAPRPSASTAPQPEGAPTGMTRKEALAASPRIAIDTPSVRGSISLKGARIDDLTLKDYRVTVDPDSPQVILLSPAGGPHAYYAERGYVGDPGNKMPLPTGDTLWTAEGDGKLTPDTPITLTYDNGEGLTFTRTISVDDKYMFTIDDKVANTGTEKATIYPYGLVSRHELPNVQGFYILHEGLIGVVDDGLEEISYSSALEDPAATFKSKSGWLGITDKYWATTVIPAQGIPFDATFKGSDKGGRQHFQTDYLMQAMDVPPGATVSLSGQVFAGAKEVNVVDGYAATYEIPKFDLLIDWGWFYFLTRPLFYALDYFYKLVGNFGVSILIVTVLIKLVLFPLANKSYVSMSRMKKLAPEMQKIKERYGDDRMRQQQAMMDLYKKEKVNPASGCLPILVQIPVFFALYKVLFVTIEMRHAPFFGWIQDLSAPDPTTVFNLFGLIPWDPPMFLMVGAWPIIMGLTMWFQMKLNPAPPDPVQQKIFGWMPVVFTYMLASFPSGLVIYWAWNNFLSILQQSVIMWRQGVDIPLLENLGLKPKADPVDDTEDAKSAREAAEEKRSAKASRRAERAAKQTAAETDDAAAESDDAVNGAEAAAPAPKKASPKKGAPRKRAAKKSAPKAAGSEADGESPA</sequence>
<evidence type="ECO:0000259" key="15">
    <source>
        <dbReference type="Pfam" id="PF02096"/>
    </source>
</evidence>
<dbReference type="Pfam" id="PF14849">
    <property type="entry name" value="YidC_periplas"/>
    <property type="match status" value="1"/>
</dbReference>
<name>A0A0A8JZK2_9HYPH</name>
<dbReference type="OrthoDB" id="9780552at2"/>
<feature type="compositionally biased region" description="Basic and acidic residues" evidence="14">
    <location>
        <begin position="593"/>
        <end position="627"/>
    </location>
</feature>
<dbReference type="CDD" id="cd20070">
    <property type="entry name" value="5TM_YidC_Alb3"/>
    <property type="match status" value="1"/>
</dbReference>
<feature type="compositionally biased region" description="Low complexity" evidence="14">
    <location>
        <begin position="34"/>
        <end position="51"/>
    </location>
</feature>
<feature type="compositionally biased region" description="Low complexity" evidence="14">
    <location>
        <begin position="647"/>
        <end position="657"/>
    </location>
</feature>
<accession>A0A0A8JZK2</accession>
<protein>
    <recommendedName>
        <fullName evidence="3 13">Membrane protein insertase YidC</fullName>
    </recommendedName>
    <alternativeName>
        <fullName evidence="12 13">Foldase YidC</fullName>
    </alternativeName>
    <alternativeName>
        <fullName evidence="11 13">Membrane integrase YidC</fullName>
    </alternativeName>
    <alternativeName>
        <fullName evidence="13">Membrane protein YidC</fullName>
    </alternativeName>
</protein>
<feature type="region of interest" description="Disordered" evidence="14">
    <location>
        <begin position="592"/>
        <end position="688"/>
    </location>
</feature>
<evidence type="ECO:0000256" key="7">
    <source>
        <dbReference type="ARBA" id="ARBA00022927"/>
    </source>
</evidence>
<comment type="similarity">
    <text evidence="2 13">Belongs to the OXA1/ALB3/YidC family. Type 1 subfamily.</text>
</comment>
<dbReference type="KEGG" id="mcg:GL4_0780"/>
<gene>
    <name evidence="13" type="primary">yidC</name>
    <name evidence="17" type="ORF">GL4_0780</name>
</gene>
<evidence type="ECO:0000313" key="17">
    <source>
        <dbReference type="EMBL" id="BAQ16243.1"/>
    </source>
</evidence>
<dbReference type="Gene3D" id="2.70.98.90">
    <property type="match status" value="1"/>
</dbReference>
<dbReference type="InterPro" id="IPR019998">
    <property type="entry name" value="Membr_insert_YidC"/>
</dbReference>
<evidence type="ECO:0000256" key="14">
    <source>
        <dbReference type="SAM" id="MobiDB-lite"/>
    </source>
</evidence>
<dbReference type="Proteomes" id="UP000031643">
    <property type="component" value="Chromosome"/>
</dbReference>
<dbReference type="PANTHER" id="PTHR12428:SF65">
    <property type="entry name" value="CYTOCHROME C OXIDASE ASSEMBLY PROTEIN COX18, MITOCHONDRIAL"/>
    <property type="match status" value="1"/>
</dbReference>
<dbReference type="CDD" id="cd19961">
    <property type="entry name" value="EcYidC-like_peri"/>
    <property type="match status" value="1"/>
</dbReference>
<keyword evidence="4 13" id="KW-0813">Transport</keyword>
<evidence type="ECO:0000256" key="5">
    <source>
        <dbReference type="ARBA" id="ARBA00022475"/>
    </source>
</evidence>
<dbReference type="NCBIfam" id="NF002353">
    <property type="entry name" value="PRK01318.1-4"/>
    <property type="match status" value="1"/>
</dbReference>
<comment type="subunit">
    <text evidence="13">Interacts with the Sec translocase complex via SecD. Specifically interacts with transmembrane segments of nascent integral membrane proteins during membrane integration.</text>
</comment>
<evidence type="ECO:0000256" key="6">
    <source>
        <dbReference type="ARBA" id="ARBA00022692"/>
    </source>
</evidence>
<evidence type="ECO:0000256" key="11">
    <source>
        <dbReference type="ARBA" id="ARBA00033245"/>
    </source>
</evidence>
<feature type="transmembrane region" description="Helical" evidence="13">
    <location>
        <begin position="538"/>
        <end position="563"/>
    </location>
</feature>
<keyword evidence="6 13" id="KW-0812">Transmembrane</keyword>
<evidence type="ECO:0000256" key="12">
    <source>
        <dbReference type="ARBA" id="ARBA00033342"/>
    </source>
</evidence>
<feature type="compositionally biased region" description="Basic residues" evidence="14">
    <location>
        <begin position="658"/>
        <end position="674"/>
    </location>
</feature>
<keyword evidence="10 13" id="KW-0143">Chaperone</keyword>
<proteinExistence type="inferred from homology"/>
<dbReference type="InterPro" id="IPR028055">
    <property type="entry name" value="YidC/Oxa/ALB_C"/>
</dbReference>
<dbReference type="STRING" id="1384459.GL4_0780"/>
<dbReference type="HOGENOM" id="CLU_016535_1_0_5"/>
<feature type="transmembrane region" description="Helical" evidence="13">
    <location>
        <begin position="7"/>
        <end position="26"/>
    </location>
</feature>
<evidence type="ECO:0000259" key="16">
    <source>
        <dbReference type="Pfam" id="PF14849"/>
    </source>
</evidence>
<dbReference type="NCBIfam" id="TIGR03592">
    <property type="entry name" value="yidC_oxa1_cterm"/>
    <property type="match status" value="1"/>
</dbReference>
<dbReference type="PANTHER" id="PTHR12428">
    <property type="entry name" value="OXA1"/>
    <property type="match status" value="1"/>
</dbReference>
<dbReference type="GO" id="GO:0032977">
    <property type="term" value="F:membrane insertase activity"/>
    <property type="evidence" value="ECO:0007669"/>
    <property type="project" value="InterPro"/>
</dbReference>
<dbReference type="PRINTS" id="PR01900">
    <property type="entry name" value="YIDCPROTEIN"/>
</dbReference>
<evidence type="ECO:0000256" key="8">
    <source>
        <dbReference type="ARBA" id="ARBA00022989"/>
    </source>
</evidence>
<evidence type="ECO:0000256" key="13">
    <source>
        <dbReference type="HAMAP-Rule" id="MF_01810"/>
    </source>
</evidence>
<feature type="region of interest" description="Disordered" evidence="14">
    <location>
        <begin position="33"/>
        <end position="77"/>
    </location>
</feature>
<organism evidence="17 18">
    <name type="scientific">Methyloceanibacter caenitepidi</name>
    <dbReference type="NCBI Taxonomy" id="1384459"/>
    <lineage>
        <taxon>Bacteria</taxon>
        <taxon>Pseudomonadati</taxon>
        <taxon>Pseudomonadota</taxon>
        <taxon>Alphaproteobacteria</taxon>
        <taxon>Hyphomicrobiales</taxon>
        <taxon>Hyphomicrobiaceae</taxon>
        <taxon>Methyloceanibacter</taxon>
    </lineage>
</organism>